<dbReference type="RefSeq" id="WP_076377018.1">
    <property type="nucleotide sequence ID" value="NZ_FTMG01000016.1"/>
</dbReference>
<dbReference type="Proteomes" id="UP000548326">
    <property type="component" value="Unassembled WGS sequence"/>
</dbReference>
<feature type="signal peptide" evidence="2">
    <location>
        <begin position="1"/>
        <end position="19"/>
    </location>
</feature>
<feature type="transmembrane region" description="Helical" evidence="1">
    <location>
        <begin position="118"/>
        <end position="138"/>
    </location>
</feature>
<accession>A0A1N7EYV1</accession>
<evidence type="ECO:0000313" key="4">
    <source>
        <dbReference type="EMBL" id="MBB6130718.1"/>
    </source>
</evidence>
<evidence type="ECO:0000256" key="2">
    <source>
        <dbReference type="SAM" id="SignalP"/>
    </source>
</evidence>
<sequence>MKKIYITLLLFPGAFGAYAQSSTNLMSDKGTFEEFVRDIMLLLIVFLVTSFILTMIRLFLDNGLKRKIVEMGTPETIVSQLMATGKNEIRNSLKWFCALCGIAAGLGIIGCYQLTDIYALMVIAFCLALGFLGHFLLASRLNKE</sequence>
<feature type="transmembrane region" description="Helical" evidence="1">
    <location>
        <begin position="39"/>
        <end position="60"/>
    </location>
</feature>
<dbReference type="EMBL" id="JACHCA010000016">
    <property type="protein sequence ID" value="MBB6130718.1"/>
    <property type="molecule type" value="Genomic_DNA"/>
</dbReference>
<keyword evidence="5" id="KW-1185">Reference proteome</keyword>
<keyword evidence="2" id="KW-0732">Signal</keyword>
<evidence type="ECO:0000313" key="3">
    <source>
        <dbReference type="EMBL" id="MBB6112172.1"/>
    </source>
</evidence>
<feature type="chain" id="PRO_5044563182" evidence="2">
    <location>
        <begin position="20"/>
        <end position="144"/>
    </location>
</feature>
<comment type="caution">
    <text evidence="4">The sequence shown here is derived from an EMBL/GenBank/DDBJ whole genome shotgun (WGS) entry which is preliminary data.</text>
</comment>
<dbReference type="OrthoDB" id="671828at2"/>
<evidence type="ECO:0000313" key="5">
    <source>
        <dbReference type="Proteomes" id="UP000541583"/>
    </source>
</evidence>
<proteinExistence type="predicted"/>
<reference evidence="5 6" key="1">
    <citation type="submission" date="2020-08" db="EMBL/GenBank/DDBJ databases">
        <title>Genomic Encyclopedia of Type Strains, Phase IV (KMG-V): Genome sequencing to study the core and pangenomes of soil and plant-associated prokaryotes.</title>
        <authorList>
            <person name="Whitman W."/>
        </authorList>
    </citation>
    <scope>NUCLEOTIDE SEQUENCE [LARGE SCALE GENOMIC DNA]</scope>
    <source>
        <strain evidence="3 5">ANJLi2</strain>
        <strain evidence="4 6">MP601</strain>
    </source>
</reference>
<organism evidence="4 6">
    <name type="scientific">Mucilaginibacter lappiensis</name>
    <dbReference type="NCBI Taxonomy" id="354630"/>
    <lineage>
        <taxon>Bacteria</taxon>
        <taxon>Pseudomonadati</taxon>
        <taxon>Bacteroidota</taxon>
        <taxon>Sphingobacteriia</taxon>
        <taxon>Sphingobacteriales</taxon>
        <taxon>Sphingobacteriaceae</taxon>
        <taxon>Mucilaginibacter</taxon>
    </lineage>
</organism>
<dbReference type="STRING" id="354630.SAMN05421821_1167"/>
<protein>
    <submittedName>
        <fullName evidence="4">Preprotein translocase subunit SecG</fullName>
    </submittedName>
</protein>
<keyword evidence="1" id="KW-0812">Transmembrane</keyword>
<gene>
    <name evidence="4" type="ORF">HDF22_004861</name>
    <name evidence="3" type="ORF">HDF23_004945</name>
</gene>
<keyword evidence="1" id="KW-0472">Membrane</keyword>
<dbReference type="EMBL" id="JACHCB010000016">
    <property type="protein sequence ID" value="MBB6112172.1"/>
    <property type="molecule type" value="Genomic_DNA"/>
</dbReference>
<keyword evidence="1" id="KW-1133">Transmembrane helix</keyword>
<evidence type="ECO:0000256" key="1">
    <source>
        <dbReference type="SAM" id="Phobius"/>
    </source>
</evidence>
<feature type="transmembrane region" description="Helical" evidence="1">
    <location>
        <begin position="92"/>
        <end position="112"/>
    </location>
</feature>
<evidence type="ECO:0000313" key="6">
    <source>
        <dbReference type="Proteomes" id="UP000548326"/>
    </source>
</evidence>
<dbReference type="Proteomes" id="UP000541583">
    <property type="component" value="Unassembled WGS sequence"/>
</dbReference>
<dbReference type="AlphaFoldDB" id="A0A1N7EYV1"/>
<name>A0A1N7EYV1_9SPHI</name>